<dbReference type="FunFam" id="3.30.200.20:FF:000077">
    <property type="entry name" value="Putative Serine/threonine-protein kinase/endoribonuclease IRE1"/>
    <property type="match status" value="1"/>
</dbReference>
<dbReference type="InterPro" id="IPR008271">
    <property type="entry name" value="Ser/Thr_kinase_AS"/>
</dbReference>
<feature type="compositionally biased region" description="Low complexity" evidence="7">
    <location>
        <begin position="579"/>
        <end position="605"/>
    </location>
</feature>
<feature type="domain" description="Protein kinase" evidence="10">
    <location>
        <begin position="852"/>
        <end position="1083"/>
    </location>
</feature>
<protein>
    <recommendedName>
        <fullName evidence="1">non-specific serine/threonine protein kinase</fullName>
        <ecNumber evidence="1">2.7.11.1</ecNumber>
    </recommendedName>
</protein>
<feature type="compositionally biased region" description="Low complexity" evidence="7">
    <location>
        <begin position="1041"/>
        <end position="1057"/>
    </location>
</feature>
<dbReference type="GO" id="GO:0036498">
    <property type="term" value="P:IRE1-mediated unfolded protein response"/>
    <property type="evidence" value="ECO:0007669"/>
    <property type="project" value="TreeGrafter"/>
</dbReference>
<dbReference type="GeneID" id="37043989"/>
<dbReference type="RefSeq" id="XP_025376456.1">
    <property type="nucleotide sequence ID" value="XM_025522073.1"/>
</dbReference>
<keyword evidence="8" id="KW-1133">Transmembrane helix</keyword>
<evidence type="ECO:0000256" key="9">
    <source>
        <dbReference type="SAM" id="SignalP"/>
    </source>
</evidence>
<gene>
    <name evidence="11" type="ORF">FA10DRAFT_267830</name>
</gene>
<dbReference type="PANTHER" id="PTHR13954">
    <property type="entry name" value="IRE1-RELATED"/>
    <property type="match status" value="1"/>
</dbReference>
<dbReference type="AlphaFoldDB" id="A0A316YKU1"/>
<dbReference type="PANTHER" id="PTHR13954:SF6">
    <property type="entry name" value="NON-SPECIFIC SERINE_THREONINE PROTEIN KINASE"/>
    <property type="match status" value="1"/>
</dbReference>
<keyword evidence="3" id="KW-0808">Transferase</keyword>
<feature type="compositionally biased region" description="Basic residues" evidence="7">
    <location>
        <begin position="724"/>
        <end position="734"/>
    </location>
</feature>
<feature type="compositionally biased region" description="Polar residues" evidence="7">
    <location>
        <begin position="1058"/>
        <end position="1067"/>
    </location>
</feature>
<dbReference type="PROSITE" id="PS50011">
    <property type="entry name" value="PROTEIN_KINASE_DOM"/>
    <property type="match status" value="1"/>
</dbReference>
<dbReference type="STRING" id="215250.A0A316YKU1"/>
<dbReference type="GO" id="GO:0004521">
    <property type="term" value="F:RNA endonuclease activity"/>
    <property type="evidence" value="ECO:0007669"/>
    <property type="project" value="InterPro"/>
</dbReference>
<evidence type="ECO:0000259" key="10">
    <source>
        <dbReference type="PROSITE" id="PS50011"/>
    </source>
</evidence>
<evidence type="ECO:0000313" key="12">
    <source>
        <dbReference type="Proteomes" id="UP000245768"/>
    </source>
</evidence>
<dbReference type="GO" id="GO:1990604">
    <property type="term" value="C:IRE1-TRAF2-ASK1 complex"/>
    <property type="evidence" value="ECO:0007669"/>
    <property type="project" value="TreeGrafter"/>
</dbReference>
<feature type="region of interest" description="Disordered" evidence="7">
    <location>
        <begin position="426"/>
        <end position="452"/>
    </location>
</feature>
<keyword evidence="8" id="KW-0812">Transmembrane</keyword>
<dbReference type="PROSITE" id="PS00108">
    <property type="entry name" value="PROTEIN_KINASE_ST"/>
    <property type="match status" value="1"/>
</dbReference>
<dbReference type="InterPro" id="IPR045133">
    <property type="entry name" value="IRE1/2-like"/>
</dbReference>
<keyword evidence="12" id="KW-1185">Reference proteome</keyword>
<name>A0A316YKU1_9BASI</name>
<keyword evidence="8" id="KW-0472">Membrane</keyword>
<keyword evidence="2" id="KW-0723">Serine/threonine-protein kinase</keyword>
<feature type="signal peptide" evidence="9">
    <location>
        <begin position="1"/>
        <end position="24"/>
    </location>
</feature>
<sequence>MEMGVRLTMLCLFVLFCLVSQVFSIEQHTGSATVRHKSHQNSDKNKNIVHHATDELAPYHLRSYPSSLRHKIKAGASAEHATTLNNVALGSVVLVSTIEGGIYGLHRDTGSRIWSLPPRTSSNETGGAFAPLLSSTFGPEMRTFSELAADMTSGDESYLHYQQGQQPTASGQEALEAIQDLGLYIVEPSDGHIYVLSRPRDGSSPTKLSKLPLSLPQLVDLGPFSFPGDASRVFAGHKRTTLVEIDVLTGRIGAVFGDEGAHAPWCPATPDPDTAARLDRQEDFCQRREQWAHIGRTDYTLTIHLRGRPSLSQTLRYSTFTPDIADRDLATMWSRRATTLDQRALLGMPEEGTIVCFNSSAAFEPTSASVSSNKERTLWVSELGATVAGIFDIIYPHTNSDSEPQLGEEPLGKAVIVPHPRRALPPLYLTPSAASQDTRDEGPDAADEAEETSTYLGLSGGHLYAMGQREYPLIAFARQAPVSLGHASHQDNHHHSSRSYRGIEAGHPSLCTSSSCFVGTYDLAASGNGGAMLSGDRMLGGSAPLLGIGDGSKSSSSSASDNDRLPNDTESGIEADTRSSLSSSSSSSSSPSSSSSSPSSSLSSLERSWSTLPSPTMLLAQMIVVLLLAVLCGLVYVGAQEQRRQNAEQANAASKELLWAPVAQNPAPDTTLASATRAEVKTKTGGEAEGNDGLNDAVALEGRTLLEDGEDVAVSEGKPGDKRRAAKRRRRGKRAGAAVSQREGRREANGTANGRGEEGEDQSDNEEYPQLDNGHLSATDGVQRQMDAGAALSSPTTMAISQSGWLDTGENTSGAGGQEAIKIAAQASLRAEGGEATTVEEGGVAKRGKSLVISDEVLGYGSSGTIVFKGTFQGRAVAVKRLLRDFVDVASKEVSLLESADNHPNVIRYFYKEVTSTFLFIALELCPASLADVIERPAEWQELCAMLKPKRCLWQIASGVHHLHSLSIVHRDIKPQNILVTYSSGGKLKMLLSDFGLSKRLDGIAQTSFSQTMNNPGGTVGWRAPEILRGDVSLDESREGSSSSTTTTSASDSITATGENHPSSSTRARLTRAIDVFALGCLT</sequence>
<dbReference type="InParanoid" id="A0A316YKU1"/>
<dbReference type="OrthoDB" id="63989at2759"/>
<evidence type="ECO:0000256" key="5">
    <source>
        <dbReference type="ARBA" id="ARBA00022777"/>
    </source>
</evidence>
<evidence type="ECO:0000313" key="11">
    <source>
        <dbReference type="EMBL" id="PWN89258.1"/>
    </source>
</evidence>
<keyword evidence="9" id="KW-0732">Signal</keyword>
<dbReference type="Pfam" id="PF00069">
    <property type="entry name" value="Pkinase"/>
    <property type="match status" value="1"/>
</dbReference>
<proteinExistence type="predicted"/>
<dbReference type="InterPro" id="IPR000719">
    <property type="entry name" value="Prot_kinase_dom"/>
</dbReference>
<evidence type="ECO:0000256" key="1">
    <source>
        <dbReference type="ARBA" id="ARBA00012513"/>
    </source>
</evidence>
<keyword evidence="4" id="KW-0547">Nucleotide-binding</keyword>
<organism evidence="11 12">
    <name type="scientific">Acaromyces ingoldii</name>
    <dbReference type="NCBI Taxonomy" id="215250"/>
    <lineage>
        <taxon>Eukaryota</taxon>
        <taxon>Fungi</taxon>
        <taxon>Dikarya</taxon>
        <taxon>Basidiomycota</taxon>
        <taxon>Ustilaginomycotina</taxon>
        <taxon>Exobasidiomycetes</taxon>
        <taxon>Exobasidiales</taxon>
        <taxon>Cryptobasidiaceae</taxon>
        <taxon>Acaromyces</taxon>
    </lineage>
</organism>
<keyword evidence="6" id="KW-0067">ATP-binding</keyword>
<feature type="region of interest" description="Disordered" evidence="7">
    <location>
        <begin position="545"/>
        <end position="607"/>
    </location>
</feature>
<dbReference type="FunCoup" id="A0A316YKU1">
    <property type="interactions" value="105"/>
</dbReference>
<evidence type="ECO:0000256" key="2">
    <source>
        <dbReference type="ARBA" id="ARBA00022527"/>
    </source>
</evidence>
<dbReference type="Gene3D" id="3.30.200.20">
    <property type="entry name" value="Phosphorylase Kinase, domain 1"/>
    <property type="match status" value="1"/>
</dbReference>
<feature type="compositionally biased region" description="Acidic residues" evidence="7">
    <location>
        <begin position="758"/>
        <end position="769"/>
    </location>
</feature>
<accession>A0A316YKU1</accession>
<evidence type="ECO:0000256" key="8">
    <source>
        <dbReference type="SAM" id="Phobius"/>
    </source>
</evidence>
<dbReference type="GO" id="GO:0070059">
    <property type="term" value="P:intrinsic apoptotic signaling pathway in response to endoplasmic reticulum stress"/>
    <property type="evidence" value="ECO:0007669"/>
    <property type="project" value="TreeGrafter"/>
</dbReference>
<dbReference type="SUPFAM" id="SSF56112">
    <property type="entry name" value="Protein kinase-like (PK-like)"/>
    <property type="match status" value="1"/>
</dbReference>
<feature type="region of interest" description="Disordered" evidence="7">
    <location>
        <begin position="1033"/>
        <end position="1067"/>
    </location>
</feature>
<evidence type="ECO:0000256" key="4">
    <source>
        <dbReference type="ARBA" id="ARBA00022741"/>
    </source>
</evidence>
<dbReference type="SMART" id="SM00220">
    <property type="entry name" value="S_TKc"/>
    <property type="match status" value="1"/>
</dbReference>
<dbReference type="GO" id="GO:0005524">
    <property type="term" value="F:ATP binding"/>
    <property type="evidence" value="ECO:0007669"/>
    <property type="project" value="UniProtKB-KW"/>
</dbReference>
<evidence type="ECO:0000256" key="3">
    <source>
        <dbReference type="ARBA" id="ARBA00022679"/>
    </source>
</evidence>
<dbReference type="GO" id="GO:0051082">
    <property type="term" value="F:unfolded protein binding"/>
    <property type="evidence" value="ECO:0007669"/>
    <property type="project" value="TreeGrafter"/>
</dbReference>
<dbReference type="EC" id="2.7.11.1" evidence="1"/>
<dbReference type="Gene3D" id="1.10.510.10">
    <property type="entry name" value="Transferase(Phosphotransferase) domain 1"/>
    <property type="match status" value="1"/>
</dbReference>
<feature type="chain" id="PRO_5016445486" description="non-specific serine/threonine protein kinase" evidence="9">
    <location>
        <begin position="25"/>
        <end position="1083"/>
    </location>
</feature>
<evidence type="ECO:0000256" key="6">
    <source>
        <dbReference type="ARBA" id="ARBA00022840"/>
    </source>
</evidence>
<reference evidence="11 12" key="1">
    <citation type="journal article" date="2018" name="Mol. Biol. Evol.">
        <title>Broad Genomic Sampling Reveals a Smut Pathogenic Ancestry of the Fungal Clade Ustilaginomycotina.</title>
        <authorList>
            <person name="Kijpornyongpan T."/>
            <person name="Mondo S.J."/>
            <person name="Barry K."/>
            <person name="Sandor L."/>
            <person name="Lee J."/>
            <person name="Lipzen A."/>
            <person name="Pangilinan J."/>
            <person name="LaButti K."/>
            <person name="Hainaut M."/>
            <person name="Henrissat B."/>
            <person name="Grigoriev I.V."/>
            <person name="Spatafora J.W."/>
            <person name="Aime M.C."/>
        </authorList>
    </citation>
    <scope>NUCLEOTIDE SEQUENCE [LARGE SCALE GENOMIC DNA]</scope>
    <source>
        <strain evidence="11 12">MCA 4198</strain>
    </source>
</reference>
<keyword evidence="5" id="KW-0418">Kinase</keyword>
<feature type="region of interest" description="Disordered" evidence="7">
    <location>
        <begin position="709"/>
        <end position="777"/>
    </location>
</feature>
<dbReference type="GO" id="GO:0004674">
    <property type="term" value="F:protein serine/threonine kinase activity"/>
    <property type="evidence" value="ECO:0007669"/>
    <property type="project" value="UniProtKB-KW"/>
</dbReference>
<feature type="transmembrane region" description="Helical" evidence="8">
    <location>
        <begin position="618"/>
        <end position="639"/>
    </location>
</feature>
<dbReference type="Proteomes" id="UP000245768">
    <property type="component" value="Unassembled WGS sequence"/>
</dbReference>
<evidence type="ECO:0000256" key="7">
    <source>
        <dbReference type="SAM" id="MobiDB-lite"/>
    </source>
</evidence>
<dbReference type="InterPro" id="IPR011009">
    <property type="entry name" value="Kinase-like_dom_sf"/>
</dbReference>
<dbReference type="EMBL" id="KZ819637">
    <property type="protein sequence ID" value="PWN89258.1"/>
    <property type="molecule type" value="Genomic_DNA"/>
</dbReference>
<feature type="region of interest" description="Disordered" evidence="7">
    <location>
        <begin position="665"/>
        <end position="695"/>
    </location>
</feature>